<dbReference type="AlphaFoldDB" id="A0A9Q4KSH4"/>
<reference evidence="2" key="1">
    <citation type="submission" date="2022-01" db="EMBL/GenBank/DDBJ databases">
        <title>Draft genome of Methanogenium marinum DSM 15558.</title>
        <authorList>
            <person name="Chen S.-C."/>
            <person name="You Y.-T."/>
        </authorList>
    </citation>
    <scope>NUCLEOTIDE SEQUENCE</scope>
    <source>
        <strain evidence="2">DSM 15558</strain>
    </source>
</reference>
<organism evidence="2 3">
    <name type="scientific">Methanogenium marinum</name>
    <dbReference type="NCBI Taxonomy" id="348610"/>
    <lineage>
        <taxon>Archaea</taxon>
        <taxon>Methanobacteriati</taxon>
        <taxon>Methanobacteriota</taxon>
        <taxon>Stenosarchaea group</taxon>
        <taxon>Methanomicrobia</taxon>
        <taxon>Methanomicrobiales</taxon>
        <taxon>Methanomicrobiaceae</taxon>
        <taxon>Methanogenium</taxon>
    </lineage>
</organism>
<name>A0A9Q4KSH4_9EURY</name>
<keyword evidence="3" id="KW-1185">Reference proteome</keyword>
<dbReference type="EMBL" id="JAKELO010000002">
    <property type="protein sequence ID" value="MDE4907162.1"/>
    <property type="molecule type" value="Genomic_DNA"/>
</dbReference>
<sequence length="99" mass="11137">MDGTKYAGIDHSSPTFTIYAINEKIMTNTWRELLYPAEWGFRFFFVAALVALVFRFSTTESVFAFWAMVAGCAVCFLVQVRITILFIRGKIPAPGLSKA</sequence>
<keyword evidence="1" id="KW-0812">Transmembrane</keyword>
<comment type="caution">
    <text evidence="2">The sequence shown here is derived from an EMBL/GenBank/DDBJ whole genome shotgun (WGS) entry which is preliminary data.</text>
</comment>
<accession>A0A9Q4KSH4</accession>
<feature type="transmembrane region" description="Helical" evidence="1">
    <location>
        <begin position="39"/>
        <end position="57"/>
    </location>
</feature>
<keyword evidence="1" id="KW-0472">Membrane</keyword>
<evidence type="ECO:0000256" key="1">
    <source>
        <dbReference type="SAM" id="Phobius"/>
    </source>
</evidence>
<evidence type="ECO:0000313" key="3">
    <source>
        <dbReference type="Proteomes" id="UP001143747"/>
    </source>
</evidence>
<gene>
    <name evidence="2" type="ORF">L0665_00775</name>
</gene>
<protein>
    <submittedName>
        <fullName evidence="2">Uncharacterized protein</fullName>
    </submittedName>
</protein>
<proteinExistence type="predicted"/>
<feature type="transmembrane region" description="Helical" evidence="1">
    <location>
        <begin position="63"/>
        <end position="87"/>
    </location>
</feature>
<keyword evidence="1" id="KW-1133">Transmembrane helix</keyword>
<dbReference type="Proteomes" id="UP001143747">
    <property type="component" value="Unassembled WGS sequence"/>
</dbReference>
<evidence type="ECO:0000313" key="2">
    <source>
        <dbReference type="EMBL" id="MDE4907162.1"/>
    </source>
</evidence>
<dbReference type="RefSeq" id="WP_274923826.1">
    <property type="nucleotide sequence ID" value="NZ_JAKELO010000002.1"/>
</dbReference>